<evidence type="ECO:0000313" key="2">
    <source>
        <dbReference type="EMBL" id="MBC2605992.1"/>
    </source>
</evidence>
<evidence type="ECO:0000313" key="3">
    <source>
        <dbReference type="Proteomes" id="UP000526501"/>
    </source>
</evidence>
<evidence type="ECO:0000256" key="1">
    <source>
        <dbReference type="SAM" id="SignalP"/>
    </source>
</evidence>
<proteinExistence type="predicted"/>
<dbReference type="AlphaFoldDB" id="A0A7X1E9P9"/>
<dbReference type="RefSeq" id="WP_185659878.1">
    <property type="nucleotide sequence ID" value="NZ_CAWPOO010000007.1"/>
</dbReference>
<accession>A0A7X1E9P9</accession>
<gene>
    <name evidence="2" type="ORF">H5P27_08040</name>
</gene>
<protein>
    <submittedName>
        <fullName evidence="2">Uncharacterized protein</fullName>
    </submittedName>
</protein>
<name>A0A7X1E9P9_9BACT</name>
<dbReference type="Proteomes" id="UP000526501">
    <property type="component" value="Unassembled WGS sequence"/>
</dbReference>
<sequence>MTCKVLKSLSRHLFRFVLSFSAATALADGLDKRGSGELGQLSVEPVLQTRVGERFRIDLRETVDGFVGVNRNKLKERSSACVISYDDEDAVVSGIPLVPGLAEIPVFRKENGEVSEFYLKVEIRRANFGAADGSDYASYFTNGVQ</sequence>
<organism evidence="2 3">
    <name type="scientific">Pelagicoccus albus</name>
    <dbReference type="NCBI Taxonomy" id="415222"/>
    <lineage>
        <taxon>Bacteria</taxon>
        <taxon>Pseudomonadati</taxon>
        <taxon>Verrucomicrobiota</taxon>
        <taxon>Opitutia</taxon>
        <taxon>Puniceicoccales</taxon>
        <taxon>Pelagicoccaceae</taxon>
        <taxon>Pelagicoccus</taxon>
    </lineage>
</organism>
<comment type="caution">
    <text evidence="2">The sequence shown here is derived from an EMBL/GenBank/DDBJ whole genome shotgun (WGS) entry which is preliminary data.</text>
</comment>
<dbReference type="EMBL" id="JACHVC010000007">
    <property type="protein sequence ID" value="MBC2605992.1"/>
    <property type="molecule type" value="Genomic_DNA"/>
</dbReference>
<keyword evidence="1" id="KW-0732">Signal</keyword>
<feature type="chain" id="PRO_5030948587" evidence="1">
    <location>
        <begin position="28"/>
        <end position="145"/>
    </location>
</feature>
<feature type="signal peptide" evidence="1">
    <location>
        <begin position="1"/>
        <end position="27"/>
    </location>
</feature>
<keyword evidence="3" id="KW-1185">Reference proteome</keyword>
<reference evidence="2 3" key="1">
    <citation type="submission" date="2020-07" db="EMBL/GenBank/DDBJ databases">
        <authorList>
            <person name="Feng X."/>
        </authorList>
    </citation>
    <scope>NUCLEOTIDE SEQUENCE [LARGE SCALE GENOMIC DNA]</scope>
    <source>
        <strain evidence="2 3">JCM23202</strain>
    </source>
</reference>